<dbReference type="EMBL" id="JAYMYQ010000031">
    <property type="protein sequence ID" value="KAK7298233.1"/>
    <property type="molecule type" value="Genomic_DNA"/>
</dbReference>
<proteinExistence type="predicted"/>
<name>A0AAN9PH56_CANGL</name>
<dbReference type="Proteomes" id="UP001367508">
    <property type="component" value="Unassembled WGS sequence"/>
</dbReference>
<reference evidence="1 2" key="1">
    <citation type="submission" date="2024-01" db="EMBL/GenBank/DDBJ databases">
        <title>The genomes of 5 underutilized Papilionoideae crops provide insights into root nodulation and disease resistanc.</title>
        <authorList>
            <person name="Jiang F."/>
        </authorList>
    </citation>
    <scope>NUCLEOTIDE SEQUENCE [LARGE SCALE GENOMIC DNA]</scope>
    <source>
        <strain evidence="1">LVBAO_FW01</strain>
        <tissue evidence="1">Leaves</tissue>
    </source>
</reference>
<accession>A0AAN9PH56</accession>
<keyword evidence="2" id="KW-1185">Reference proteome</keyword>
<gene>
    <name evidence="1" type="ORF">VNO77_47145</name>
</gene>
<evidence type="ECO:0000313" key="1">
    <source>
        <dbReference type="EMBL" id="KAK7298233.1"/>
    </source>
</evidence>
<protein>
    <submittedName>
        <fullName evidence="1">Uncharacterized protein</fullName>
    </submittedName>
</protein>
<organism evidence="1 2">
    <name type="scientific">Canavalia gladiata</name>
    <name type="common">Sword bean</name>
    <name type="synonym">Dolichos gladiatus</name>
    <dbReference type="NCBI Taxonomy" id="3824"/>
    <lineage>
        <taxon>Eukaryota</taxon>
        <taxon>Viridiplantae</taxon>
        <taxon>Streptophyta</taxon>
        <taxon>Embryophyta</taxon>
        <taxon>Tracheophyta</taxon>
        <taxon>Spermatophyta</taxon>
        <taxon>Magnoliopsida</taxon>
        <taxon>eudicotyledons</taxon>
        <taxon>Gunneridae</taxon>
        <taxon>Pentapetalae</taxon>
        <taxon>rosids</taxon>
        <taxon>fabids</taxon>
        <taxon>Fabales</taxon>
        <taxon>Fabaceae</taxon>
        <taxon>Papilionoideae</taxon>
        <taxon>50 kb inversion clade</taxon>
        <taxon>NPAAA clade</taxon>
        <taxon>indigoferoid/millettioid clade</taxon>
        <taxon>Phaseoleae</taxon>
        <taxon>Canavalia</taxon>
    </lineage>
</organism>
<sequence length="96" mass="11308">MCLVVDQRKAWDFNALFPFEPCLSEKRSFSYPLLEGQTTRVTFSYIRETAKGNFFNYGNSWSQLNKRKRIYPSCGNADSNTYLVKAFKQKGRRDHH</sequence>
<dbReference type="AlphaFoldDB" id="A0AAN9PH56"/>
<comment type="caution">
    <text evidence="1">The sequence shown here is derived from an EMBL/GenBank/DDBJ whole genome shotgun (WGS) entry which is preliminary data.</text>
</comment>
<evidence type="ECO:0000313" key="2">
    <source>
        <dbReference type="Proteomes" id="UP001367508"/>
    </source>
</evidence>